<feature type="compositionally biased region" description="Basic and acidic residues" evidence="1">
    <location>
        <begin position="123"/>
        <end position="139"/>
    </location>
</feature>
<evidence type="ECO:0000313" key="2">
    <source>
        <dbReference type="EMBL" id="EGZ05913.1"/>
    </source>
</evidence>
<gene>
    <name evidence="2" type="ORF">PHYSODRAFT_307603</name>
</gene>
<dbReference type="Proteomes" id="UP000002640">
    <property type="component" value="Unassembled WGS sequence"/>
</dbReference>
<evidence type="ECO:0000256" key="1">
    <source>
        <dbReference type="SAM" id="MobiDB-lite"/>
    </source>
</evidence>
<sequence length="173" mass="18768">MVVDASNDDRKKAAPKKATQSTGAASGPKPQIFPPIPNAFTYCARSISYTKIMNTSVQMQLIDLVLSSWNPMEIVKADLDLRKQNEKLAGQGKPRLSSVVRDEELLVCALQGLACAPGFVKEKGTKRKPAEMSEGDIKPVKKKARVEAARFGPGQEKHEEDDDEEEGAGRSGA</sequence>
<evidence type="ECO:0000313" key="3">
    <source>
        <dbReference type="Proteomes" id="UP000002640"/>
    </source>
</evidence>
<dbReference type="GeneID" id="20642901"/>
<dbReference type="KEGG" id="psoj:PHYSODRAFT_307603"/>
<name>G5AFC3_PHYSP</name>
<organism evidence="2 3">
    <name type="scientific">Phytophthora sojae (strain P6497)</name>
    <name type="common">Soybean stem and root rot agent</name>
    <name type="synonym">Phytophthora megasperma f. sp. glycines</name>
    <dbReference type="NCBI Taxonomy" id="1094619"/>
    <lineage>
        <taxon>Eukaryota</taxon>
        <taxon>Sar</taxon>
        <taxon>Stramenopiles</taxon>
        <taxon>Oomycota</taxon>
        <taxon>Peronosporomycetes</taxon>
        <taxon>Peronosporales</taxon>
        <taxon>Peronosporaceae</taxon>
        <taxon>Phytophthora</taxon>
    </lineage>
</organism>
<dbReference type="InParanoid" id="G5AFC3"/>
<feature type="region of interest" description="Disordered" evidence="1">
    <location>
        <begin position="1"/>
        <end position="31"/>
    </location>
</feature>
<accession>G5AFC3</accession>
<reference evidence="2 3" key="1">
    <citation type="journal article" date="2006" name="Science">
        <title>Phytophthora genome sequences uncover evolutionary origins and mechanisms of pathogenesis.</title>
        <authorList>
            <person name="Tyler B.M."/>
            <person name="Tripathy S."/>
            <person name="Zhang X."/>
            <person name="Dehal P."/>
            <person name="Jiang R.H."/>
            <person name="Aerts A."/>
            <person name="Arredondo F.D."/>
            <person name="Baxter L."/>
            <person name="Bensasson D."/>
            <person name="Beynon J.L."/>
            <person name="Chapman J."/>
            <person name="Damasceno C.M."/>
            <person name="Dorrance A.E."/>
            <person name="Dou D."/>
            <person name="Dickerman A.W."/>
            <person name="Dubchak I.L."/>
            <person name="Garbelotto M."/>
            <person name="Gijzen M."/>
            <person name="Gordon S.G."/>
            <person name="Govers F."/>
            <person name="Grunwald N.J."/>
            <person name="Huang W."/>
            <person name="Ivors K.L."/>
            <person name="Jones R.W."/>
            <person name="Kamoun S."/>
            <person name="Krampis K."/>
            <person name="Lamour K.H."/>
            <person name="Lee M.K."/>
            <person name="McDonald W.H."/>
            <person name="Medina M."/>
            <person name="Meijer H.J."/>
            <person name="Nordberg E.K."/>
            <person name="Maclean D.J."/>
            <person name="Ospina-Giraldo M.D."/>
            <person name="Morris P.F."/>
            <person name="Phuntumart V."/>
            <person name="Putnam N.H."/>
            <person name="Rash S."/>
            <person name="Rose J.K."/>
            <person name="Sakihama Y."/>
            <person name="Salamov A.A."/>
            <person name="Savidor A."/>
            <person name="Scheuring C.F."/>
            <person name="Smith B.M."/>
            <person name="Sobral B.W."/>
            <person name="Terry A."/>
            <person name="Torto-Alalibo T.A."/>
            <person name="Win J."/>
            <person name="Xu Z."/>
            <person name="Zhang H."/>
            <person name="Grigoriev I.V."/>
            <person name="Rokhsar D.S."/>
            <person name="Boore J.L."/>
        </authorList>
    </citation>
    <scope>NUCLEOTIDE SEQUENCE [LARGE SCALE GENOMIC DNA]</scope>
    <source>
        <strain evidence="2 3">P6497</strain>
    </source>
</reference>
<dbReference type="AlphaFoldDB" id="G5AFC3"/>
<dbReference type="RefSeq" id="XP_009538774.1">
    <property type="nucleotide sequence ID" value="XM_009540479.1"/>
</dbReference>
<proteinExistence type="predicted"/>
<dbReference type="EMBL" id="JH159165">
    <property type="protein sequence ID" value="EGZ05913.1"/>
    <property type="molecule type" value="Genomic_DNA"/>
</dbReference>
<protein>
    <submittedName>
        <fullName evidence="2">Uncharacterized protein</fullName>
    </submittedName>
</protein>
<keyword evidence="3" id="KW-1185">Reference proteome</keyword>
<feature type="region of interest" description="Disordered" evidence="1">
    <location>
        <begin position="123"/>
        <end position="173"/>
    </location>
</feature>